<feature type="region of interest" description="Disordered" evidence="1">
    <location>
        <begin position="1"/>
        <end position="23"/>
    </location>
</feature>
<evidence type="ECO:0000313" key="3">
    <source>
        <dbReference type="Proteomes" id="UP000310158"/>
    </source>
</evidence>
<evidence type="ECO:0000256" key="1">
    <source>
        <dbReference type="SAM" id="MobiDB-lite"/>
    </source>
</evidence>
<reference evidence="2 3" key="1">
    <citation type="submission" date="2019-02" db="EMBL/GenBank/DDBJ databases">
        <title>Genome sequencing of the rare red list fungi Bondarzewia mesenterica.</title>
        <authorList>
            <person name="Buettner E."/>
            <person name="Kellner H."/>
        </authorList>
    </citation>
    <scope>NUCLEOTIDE SEQUENCE [LARGE SCALE GENOMIC DNA]</scope>
    <source>
        <strain evidence="2 3">DSM 108281</strain>
    </source>
</reference>
<sequence length="72" mass="7988">MATTSSANKSGPKVKTPSPFDGQRENSRLFILECKVYFRAKPKEFLDDAGALDEQRKVLFTLSYLEGGTAET</sequence>
<dbReference type="Proteomes" id="UP000310158">
    <property type="component" value="Unassembled WGS sequence"/>
</dbReference>
<accession>A0A4S4LD14</accession>
<protein>
    <submittedName>
        <fullName evidence="2">Uncharacterized protein</fullName>
    </submittedName>
</protein>
<dbReference type="AlphaFoldDB" id="A0A4S4LD14"/>
<keyword evidence="3" id="KW-1185">Reference proteome</keyword>
<gene>
    <name evidence="2" type="ORF">EW146_g9270</name>
</gene>
<name>A0A4S4LD14_9AGAM</name>
<organism evidence="2 3">
    <name type="scientific">Bondarzewia mesenterica</name>
    <dbReference type="NCBI Taxonomy" id="1095465"/>
    <lineage>
        <taxon>Eukaryota</taxon>
        <taxon>Fungi</taxon>
        <taxon>Dikarya</taxon>
        <taxon>Basidiomycota</taxon>
        <taxon>Agaricomycotina</taxon>
        <taxon>Agaricomycetes</taxon>
        <taxon>Russulales</taxon>
        <taxon>Bondarzewiaceae</taxon>
        <taxon>Bondarzewia</taxon>
    </lineage>
</organism>
<dbReference type="EMBL" id="SGPL01000766">
    <property type="protein sequence ID" value="THH07590.1"/>
    <property type="molecule type" value="Genomic_DNA"/>
</dbReference>
<dbReference type="OrthoDB" id="3263571at2759"/>
<evidence type="ECO:0000313" key="2">
    <source>
        <dbReference type="EMBL" id="THH07590.1"/>
    </source>
</evidence>
<comment type="caution">
    <text evidence="2">The sequence shown here is derived from an EMBL/GenBank/DDBJ whole genome shotgun (WGS) entry which is preliminary data.</text>
</comment>
<proteinExistence type="predicted"/>